<evidence type="ECO:0000313" key="3">
    <source>
        <dbReference type="EMBL" id="EHO42772.1"/>
    </source>
</evidence>
<dbReference type="AlphaFoldDB" id="H1XUE6"/>
<evidence type="ECO:0000256" key="1">
    <source>
        <dbReference type="SAM" id="Phobius"/>
    </source>
</evidence>
<name>H1XUE6_CALAY</name>
<proteinExistence type="predicted"/>
<evidence type="ECO:0008006" key="6">
    <source>
        <dbReference type="Google" id="ProtNLM"/>
    </source>
</evidence>
<dbReference type="Proteomes" id="UP000004671">
    <property type="component" value="Chromosome"/>
</dbReference>
<dbReference type="Proteomes" id="UP000183868">
    <property type="component" value="Chromosome"/>
</dbReference>
<evidence type="ECO:0000313" key="5">
    <source>
        <dbReference type="Proteomes" id="UP000183868"/>
    </source>
</evidence>
<gene>
    <name evidence="2" type="ORF">Cabys_2045</name>
    <name evidence="3" type="ORF">Calab_3166</name>
</gene>
<keyword evidence="1" id="KW-0812">Transmembrane</keyword>
<dbReference type="RefSeq" id="WP_006930126.1">
    <property type="nucleotide sequence ID" value="NZ_CM001402.1"/>
</dbReference>
<sequence length="689" mass="79422" precursor="true">MRHKILYYTFIYFLLMSGAGRAAEEGQWIGVIYDNSGSMEKAERHHITAYAFKLFTALLMPEDTLAIITMSEVSANPNARPRVFYTSRKQQILNYIDGLNYRSATPVETIRQMLRYFQLKDKKQKSLMILTDGVFEPEPNINLAQYLSPEENLVAGYLILNPNPNLLREIERQNVLPTLLEIINGSRNKGCFFVHHHREIPERLGELFAFATGKSLKGQEAFVQVEGKRLRIKSPFPMRSVRLIYQSTYSRVVQISRVNFPSRKELYHQALPGANLSAISGILFFNNVIPPDSTIEITFNHPLLRENLFLFLDTTLDLQLTVHNATLGPVAPIDQIYAVGAGDSLWLEGVFSFQKKPYQFSPSLLKRLKFQAQIRGGEKIDFQTTDRLLFKTPPFVLQPTTSGAVVIDVSAIFPGHFHLQRKLIFNTAPIHSRILINGQLWHDSLYTSIPRHKLDSIPPLNITVVTEKGDTVTSDFNIKISTHPEIKRLINKKGNLITVMFDNYFFPWKDPDRNVYLQINAVPKSRLYTAHQKSLQIKITPGSFWQHWKTFILTILSILVIIKCLYCWLFVPRFPPRARISYRRKSKAGYQNPITRKLHRRSSYLFCWRERRKLAGISFLANNRRSILIDRKFAREKENIQVNGITLKEASKDGKKHILVNTNTEIKIYHSNGDTTNIQFRPNGKFSAR</sequence>
<dbReference type="KEGG" id="caby:Cabys_2045"/>
<dbReference type="InterPro" id="IPR036465">
    <property type="entry name" value="vWFA_dom_sf"/>
</dbReference>
<evidence type="ECO:0000313" key="4">
    <source>
        <dbReference type="Proteomes" id="UP000004671"/>
    </source>
</evidence>
<dbReference type="EMBL" id="CM001402">
    <property type="protein sequence ID" value="EHO42772.1"/>
    <property type="molecule type" value="Genomic_DNA"/>
</dbReference>
<protein>
    <recommendedName>
        <fullName evidence="6">von Willebrand factor type A</fullName>
    </recommendedName>
</protein>
<dbReference type="EMBL" id="CP018099">
    <property type="protein sequence ID" value="APF18794.1"/>
    <property type="molecule type" value="Genomic_DNA"/>
</dbReference>
<accession>H1XUE6</accession>
<organism evidence="3 4">
    <name type="scientific">Caldithrix abyssi DSM 13497</name>
    <dbReference type="NCBI Taxonomy" id="880073"/>
    <lineage>
        <taxon>Bacteria</taxon>
        <taxon>Pseudomonadati</taxon>
        <taxon>Calditrichota</taxon>
        <taxon>Calditrichia</taxon>
        <taxon>Calditrichales</taxon>
        <taxon>Calditrichaceae</taxon>
        <taxon>Caldithrix</taxon>
    </lineage>
</organism>
<dbReference type="STRING" id="880073.Cabys_2045"/>
<keyword evidence="1" id="KW-1133">Transmembrane helix</keyword>
<reference evidence="2 5" key="2">
    <citation type="submission" date="2016-11" db="EMBL/GenBank/DDBJ databases">
        <title>Genomic analysis of Caldithrix abyssi and proposal of a novel bacterial phylum Caldithrichaeota.</title>
        <authorList>
            <person name="Kublanov I."/>
            <person name="Sigalova O."/>
            <person name="Gavrilov S."/>
            <person name="Lebedinsky A."/>
            <person name="Ivanova N."/>
            <person name="Daum C."/>
            <person name="Reddy T."/>
            <person name="Klenk H.P."/>
            <person name="Goker M."/>
            <person name="Reva O."/>
            <person name="Miroshnichenko M."/>
            <person name="Kyprides N."/>
            <person name="Woyke T."/>
            <person name="Gelfand M."/>
        </authorList>
    </citation>
    <scope>NUCLEOTIDE SEQUENCE [LARGE SCALE GENOMIC DNA]</scope>
    <source>
        <strain evidence="2 5">LF13</strain>
    </source>
</reference>
<feature type="transmembrane region" description="Helical" evidence="1">
    <location>
        <begin position="551"/>
        <end position="571"/>
    </location>
</feature>
<dbReference type="InParanoid" id="H1XUE6"/>
<evidence type="ECO:0000313" key="2">
    <source>
        <dbReference type="EMBL" id="APF18794.1"/>
    </source>
</evidence>
<keyword evidence="4" id="KW-1185">Reference proteome</keyword>
<dbReference type="PaxDb" id="880073-Calab_3166"/>
<keyword evidence="1" id="KW-0472">Membrane</keyword>
<dbReference type="Gene3D" id="3.40.50.410">
    <property type="entry name" value="von Willebrand factor, type A domain"/>
    <property type="match status" value="1"/>
</dbReference>
<dbReference type="HOGENOM" id="CLU_399389_0_0_0"/>
<dbReference type="SUPFAM" id="SSF53300">
    <property type="entry name" value="vWA-like"/>
    <property type="match status" value="1"/>
</dbReference>
<reference evidence="3 4" key="1">
    <citation type="submission" date="2011-09" db="EMBL/GenBank/DDBJ databases">
        <title>The permanent draft genome of Caldithrix abyssi DSM 13497.</title>
        <authorList>
            <consortium name="US DOE Joint Genome Institute (JGI-PGF)"/>
            <person name="Lucas S."/>
            <person name="Han J."/>
            <person name="Lapidus A."/>
            <person name="Bruce D."/>
            <person name="Goodwin L."/>
            <person name="Pitluck S."/>
            <person name="Peters L."/>
            <person name="Kyrpides N."/>
            <person name="Mavromatis K."/>
            <person name="Ivanova N."/>
            <person name="Mikhailova N."/>
            <person name="Chertkov O."/>
            <person name="Detter J.C."/>
            <person name="Tapia R."/>
            <person name="Han C."/>
            <person name="Land M."/>
            <person name="Hauser L."/>
            <person name="Markowitz V."/>
            <person name="Cheng J.-F."/>
            <person name="Hugenholtz P."/>
            <person name="Woyke T."/>
            <person name="Wu D."/>
            <person name="Spring S."/>
            <person name="Brambilla E."/>
            <person name="Klenk H.-P."/>
            <person name="Eisen J.A."/>
        </authorList>
    </citation>
    <scope>NUCLEOTIDE SEQUENCE [LARGE SCALE GENOMIC DNA]</scope>
    <source>
        <strain evidence="3 4">DSM 13497</strain>
    </source>
</reference>